<feature type="transmembrane region" description="Helical" evidence="1">
    <location>
        <begin position="36"/>
        <end position="59"/>
    </location>
</feature>
<protein>
    <submittedName>
        <fullName evidence="2">117M18_22</fullName>
    </submittedName>
</protein>
<proteinExistence type="predicted"/>
<evidence type="ECO:0000256" key="1">
    <source>
        <dbReference type="SAM" id="Phobius"/>
    </source>
</evidence>
<keyword evidence="1" id="KW-0472">Membrane</keyword>
<feature type="transmembrane region" description="Helical" evidence="1">
    <location>
        <begin position="65"/>
        <end position="87"/>
    </location>
</feature>
<name>Q4ABZ8_BRACM</name>
<sequence length="108" mass="11698">MATVNVSWCLNAFILFTYATSGANELGAGNGRRARFAMIISVIESLITGVAIGSGWQSFVAYINLGIWAGMIFGGTAIQTLILIFIVTRCDWDKETSLNGHEGEYDDL</sequence>
<evidence type="ECO:0000313" key="2">
    <source>
        <dbReference type="EMBL" id="AAZ66941.1"/>
    </source>
</evidence>
<keyword evidence="1" id="KW-1133">Transmembrane helix</keyword>
<accession>Q4ABZ8</accession>
<dbReference type="AlphaFoldDB" id="Q4ABZ8"/>
<gene>
    <name evidence="2" type="primary">117M18_22</name>
</gene>
<dbReference type="EMBL" id="AC146875">
    <property type="protein sequence ID" value="AAZ66941.1"/>
    <property type="molecule type" value="Genomic_DNA"/>
</dbReference>
<reference evidence="2" key="1">
    <citation type="submission" date="2005-08" db="EMBL/GenBank/DDBJ databases">
        <title>Brassica rapa clone BAC KbrH117M18, Phase II, ordered two contigs.</title>
        <authorList>
            <consortium name="KBGP"/>
            <person name="Park B.S."/>
            <person name="Lee M.C."/>
            <person name="Kwon S.J."/>
            <person name="Kim J.S."/>
            <person name="Lee S.I."/>
            <person name="Lim G.B."/>
            <person name="Kim J.A."/>
            <person name="Jin Y.M."/>
            <person name="Kim D.H."/>
            <person name="Yang T.J."/>
            <person name="Kim H.I."/>
        </authorList>
    </citation>
    <scope>NUCLEOTIDE SEQUENCE</scope>
</reference>
<keyword evidence="1" id="KW-0812">Transmembrane</keyword>
<organism evidence="2">
    <name type="scientific">Brassica campestris</name>
    <name type="common">Field mustard</name>
    <dbReference type="NCBI Taxonomy" id="3711"/>
    <lineage>
        <taxon>Eukaryota</taxon>
        <taxon>Viridiplantae</taxon>
        <taxon>Streptophyta</taxon>
        <taxon>Embryophyta</taxon>
        <taxon>Tracheophyta</taxon>
        <taxon>Spermatophyta</taxon>
        <taxon>Magnoliopsida</taxon>
        <taxon>eudicotyledons</taxon>
        <taxon>Gunneridae</taxon>
        <taxon>Pentapetalae</taxon>
        <taxon>rosids</taxon>
        <taxon>malvids</taxon>
        <taxon>Brassicales</taxon>
        <taxon>Brassicaceae</taxon>
        <taxon>Brassiceae</taxon>
        <taxon>Brassica</taxon>
    </lineage>
</organism>